<dbReference type="GO" id="GO:0009411">
    <property type="term" value="P:response to UV"/>
    <property type="evidence" value="ECO:0007669"/>
    <property type="project" value="TreeGrafter"/>
</dbReference>
<dbReference type="Proteomes" id="UP000887540">
    <property type="component" value="Unplaced"/>
</dbReference>
<dbReference type="GO" id="GO:0005759">
    <property type="term" value="C:mitochondrial matrix"/>
    <property type="evidence" value="ECO:0007669"/>
    <property type="project" value="TreeGrafter"/>
</dbReference>
<proteinExistence type="inferred from homology"/>
<dbReference type="GO" id="GO:0003887">
    <property type="term" value="F:DNA-directed DNA polymerase activity"/>
    <property type="evidence" value="ECO:0007669"/>
    <property type="project" value="UniProtKB-KW"/>
</dbReference>
<evidence type="ECO:0000256" key="3">
    <source>
        <dbReference type="ARBA" id="ARBA00022932"/>
    </source>
</evidence>
<dbReference type="GO" id="GO:0005634">
    <property type="term" value="C:nucleus"/>
    <property type="evidence" value="ECO:0007669"/>
    <property type="project" value="TreeGrafter"/>
</dbReference>
<evidence type="ECO:0000256" key="4">
    <source>
        <dbReference type="ARBA" id="ARBA00026139"/>
    </source>
</evidence>
<evidence type="ECO:0000256" key="2">
    <source>
        <dbReference type="ARBA" id="ARBA00012417"/>
    </source>
</evidence>
<dbReference type="EC" id="2.7.7.7" evidence="2"/>
<evidence type="ECO:0000313" key="9">
    <source>
        <dbReference type="Proteomes" id="UP000887540"/>
    </source>
</evidence>
<protein>
    <recommendedName>
        <fullName evidence="4">DNA-directed primase/polymerase protein</fullName>
        <ecNumber evidence="6">2.7.7.102</ecNumber>
        <ecNumber evidence="2">2.7.7.7</ecNumber>
    </recommendedName>
</protein>
<keyword evidence="3" id="KW-0548">Nucleotidyltransferase</keyword>
<dbReference type="GO" id="GO:0031297">
    <property type="term" value="P:replication fork processing"/>
    <property type="evidence" value="ECO:0007669"/>
    <property type="project" value="TreeGrafter"/>
</dbReference>
<dbReference type="EC" id="2.7.7.102" evidence="6"/>
<evidence type="ECO:0000313" key="10">
    <source>
        <dbReference type="WBParaSite" id="ACRNAN_Path_1376.g5399.t1"/>
    </source>
</evidence>
<dbReference type="GO" id="GO:0042276">
    <property type="term" value="P:error-prone translesion synthesis"/>
    <property type="evidence" value="ECO:0007669"/>
    <property type="project" value="InterPro"/>
</dbReference>
<dbReference type="WBParaSite" id="ACRNAN_Path_1376.g5399.t1">
    <property type="protein sequence ID" value="ACRNAN_Path_1376.g5399.t1"/>
    <property type="gene ID" value="ACRNAN_Path_1376.g5399"/>
</dbReference>
<dbReference type="GO" id="GO:0003682">
    <property type="term" value="F:chromatin binding"/>
    <property type="evidence" value="ECO:0007669"/>
    <property type="project" value="TreeGrafter"/>
</dbReference>
<evidence type="ECO:0000256" key="7">
    <source>
        <dbReference type="ARBA" id="ARBA00047303"/>
    </source>
</evidence>
<evidence type="ECO:0000256" key="5">
    <source>
        <dbReference type="ARBA" id="ARBA00044677"/>
    </source>
</evidence>
<feature type="region of interest" description="Disordered" evidence="8">
    <location>
        <begin position="257"/>
        <end position="281"/>
    </location>
</feature>
<comment type="similarity">
    <text evidence="1">Belongs to the eukaryotic-type primase small subunit family.</text>
</comment>
<organism evidence="9 10">
    <name type="scientific">Acrobeloides nanus</name>
    <dbReference type="NCBI Taxonomy" id="290746"/>
    <lineage>
        <taxon>Eukaryota</taxon>
        <taxon>Metazoa</taxon>
        <taxon>Ecdysozoa</taxon>
        <taxon>Nematoda</taxon>
        <taxon>Chromadorea</taxon>
        <taxon>Rhabditida</taxon>
        <taxon>Tylenchina</taxon>
        <taxon>Cephalobomorpha</taxon>
        <taxon>Cephaloboidea</taxon>
        <taxon>Cephalobidae</taxon>
        <taxon>Acrobeloides</taxon>
    </lineage>
</organism>
<dbReference type="PANTHER" id="PTHR31399:SF0">
    <property type="entry name" value="DNA-DIRECTED PRIMASE_POLYMERASE PROTEIN"/>
    <property type="match status" value="1"/>
</dbReference>
<sequence>MTDNKSLEKQIDEKFHVYYKLDYALVQTEADPQKRVFTFEPEIQTHGASQGARRYFAARVNEFWEWYTKECTAPRYFYELIKESAPCRCFFDLEYYKEYNPDKFLDLKLDPDKNFLLLDSSTEQKFSVHILVHMPGGKLFPPPSPQALKEPIIKKLCELCKERRVCLVNSNKGEKCLHDMVIYTHNRDFRLLLSTKRQKKAAFKYAEYCKFYDTRPADDDYQLFLDSLITPLDYEKYPVFEQKVLDKILVDGKVAKKRGSSSQKSQGTQAKKRKSTNFILK</sequence>
<dbReference type="PANTHER" id="PTHR31399">
    <property type="entry name" value="DNA-DIRECTED PRIMASE / POLYMERASE PROTEIN"/>
    <property type="match status" value="1"/>
</dbReference>
<feature type="compositionally biased region" description="Low complexity" evidence="8">
    <location>
        <begin position="260"/>
        <end position="269"/>
    </location>
</feature>
<comment type="catalytic activity">
    <reaction evidence="5">
        <text>ssDNA + n NTP = ssDNA/pppN(pN)n-1 hybrid + (n-1) diphosphate.</text>
        <dbReference type="EC" id="2.7.7.102"/>
    </reaction>
</comment>
<evidence type="ECO:0000256" key="8">
    <source>
        <dbReference type="SAM" id="MobiDB-lite"/>
    </source>
</evidence>
<keyword evidence="3" id="KW-0239">DNA-directed DNA polymerase</keyword>
<evidence type="ECO:0000256" key="6">
    <source>
        <dbReference type="ARBA" id="ARBA00044768"/>
    </source>
</evidence>
<accession>A0A914BZM7</accession>
<keyword evidence="3" id="KW-0808">Transferase</keyword>
<dbReference type="AlphaFoldDB" id="A0A914BZM7"/>
<reference evidence="10" key="1">
    <citation type="submission" date="2022-11" db="UniProtKB">
        <authorList>
            <consortium name="WormBaseParasite"/>
        </authorList>
    </citation>
    <scope>IDENTIFICATION</scope>
</reference>
<dbReference type="InterPro" id="IPR044917">
    <property type="entry name" value="PRIMPOL"/>
</dbReference>
<dbReference type="GO" id="GO:0006264">
    <property type="term" value="P:mitochondrial DNA replication"/>
    <property type="evidence" value="ECO:0007669"/>
    <property type="project" value="TreeGrafter"/>
</dbReference>
<name>A0A914BZM7_9BILA</name>
<evidence type="ECO:0000256" key="1">
    <source>
        <dbReference type="ARBA" id="ARBA00009762"/>
    </source>
</evidence>
<keyword evidence="9" id="KW-1185">Reference proteome</keyword>
<comment type="catalytic activity">
    <reaction evidence="7">
        <text>DNA(n) + a 2'-deoxyribonucleoside 5'-triphosphate = DNA(n+1) + diphosphate</text>
        <dbReference type="Rhea" id="RHEA:22508"/>
        <dbReference type="Rhea" id="RHEA-COMP:17339"/>
        <dbReference type="Rhea" id="RHEA-COMP:17340"/>
        <dbReference type="ChEBI" id="CHEBI:33019"/>
        <dbReference type="ChEBI" id="CHEBI:61560"/>
        <dbReference type="ChEBI" id="CHEBI:173112"/>
        <dbReference type="EC" id="2.7.7.7"/>
    </reaction>
    <physiologicalReaction direction="left-to-right" evidence="7">
        <dbReference type="Rhea" id="RHEA:22509"/>
    </physiologicalReaction>
</comment>